<keyword evidence="2" id="KW-1185">Reference proteome</keyword>
<dbReference type="Proteomes" id="UP000198888">
    <property type="component" value="Unassembled WGS sequence"/>
</dbReference>
<dbReference type="EMBL" id="FNYR01000057">
    <property type="protein sequence ID" value="SEJ36408.1"/>
    <property type="molecule type" value="Genomic_DNA"/>
</dbReference>
<dbReference type="STRING" id="1073996.SAMN05444271_15710"/>
<sequence length="183" mass="19176">MQEAESESVTSICASGASAVPLGLFHRSFSASGEPEAKKVRQSQSCISEIHCLRHASRSDDVSLNQRVDKVSLISYKYNSYNLSKCARNTTGRPDSTAAGPNRQLCSTTPAANSVIARPMVSSVDAVGPSSAGCISMASSGSVRSVPSEPSQPAAVATPFCFETLGFCSSPSTGSVWMVLLYE</sequence>
<gene>
    <name evidence="1" type="ORF">SAMN05444271_15710</name>
</gene>
<protein>
    <submittedName>
        <fullName evidence="1">Uncharacterized protein</fullName>
    </submittedName>
</protein>
<accession>A0A1H6Y536</accession>
<evidence type="ECO:0000313" key="2">
    <source>
        <dbReference type="Proteomes" id="UP000198888"/>
    </source>
</evidence>
<organism evidence="1 2">
    <name type="scientific">Halohasta litchfieldiae</name>
    <dbReference type="NCBI Taxonomy" id="1073996"/>
    <lineage>
        <taxon>Archaea</taxon>
        <taxon>Methanobacteriati</taxon>
        <taxon>Methanobacteriota</taxon>
        <taxon>Stenosarchaea group</taxon>
        <taxon>Halobacteria</taxon>
        <taxon>Halobacteriales</taxon>
        <taxon>Haloferacaceae</taxon>
        <taxon>Halohasta</taxon>
    </lineage>
</organism>
<name>A0A1H6Y536_9EURY</name>
<proteinExistence type="predicted"/>
<dbReference type="AlphaFoldDB" id="A0A1H6Y536"/>
<evidence type="ECO:0000313" key="1">
    <source>
        <dbReference type="EMBL" id="SEJ36408.1"/>
    </source>
</evidence>
<reference evidence="1 2" key="1">
    <citation type="submission" date="2016-10" db="EMBL/GenBank/DDBJ databases">
        <authorList>
            <person name="de Groot N.N."/>
        </authorList>
    </citation>
    <scope>NUCLEOTIDE SEQUENCE [LARGE SCALE GENOMIC DNA]</scope>
    <source>
        <strain evidence="1 2">DSM 22187</strain>
    </source>
</reference>